<dbReference type="Pfam" id="PF20423">
    <property type="entry name" value="AceK_regulatory"/>
    <property type="match status" value="1"/>
</dbReference>
<feature type="active site" evidence="11">
    <location>
        <position position="374"/>
    </location>
</feature>
<name>A0A7X0BQX6_9PSED</name>
<keyword evidence="7 11" id="KW-0418">Kinase</keyword>
<protein>
    <recommendedName>
        <fullName evidence="11">Isocitrate dehydrogenase kinase/phosphatase</fullName>
        <shortName evidence="11">IDH kinase/phosphatase</shortName>
        <shortName evidence="11">IDHK/P</shortName>
        <ecNumber evidence="11">2.7.11.5</ecNumber>
        <ecNumber evidence="11">3.1.3.-</ecNumber>
    </recommendedName>
</protein>
<comment type="subcellular location">
    <subcellularLocation>
        <location evidence="11">Cytoplasm</location>
    </subcellularLocation>
</comment>
<evidence type="ECO:0000256" key="4">
    <source>
        <dbReference type="ARBA" id="ARBA00022532"/>
    </source>
</evidence>
<keyword evidence="3 11" id="KW-0723">Serine/threonine-protein kinase</keyword>
<feature type="domain" description="Isocitrate dehydrogenase kinase/phosphatase (AceK) regulatory" evidence="13">
    <location>
        <begin position="11"/>
        <end position="310"/>
    </location>
</feature>
<organism evidence="14 15">
    <name type="scientific">Pseudomonas fluvialis</name>
    <dbReference type="NCBI Taxonomy" id="1793966"/>
    <lineage>
        <taxon>Bacteria</taxon>
        <taxon>Pseudomonadati</taxon>
        <taxon>Pseudomonadota</taxon>
        <taxon>Gammaproteobacteria</taxon>
        <taxon>Pseudomonadales</taxon>
        <taxon>Pseudomonadaceae</taxon>
        <taxon>Pseudomonas</taxon>
    </lineage>
</organism>
<evidence type="ECO:0000256" key="9">
    <source>
        <dbReference type="ARBA" id="ARBA00022840"/>
    </source>
</evidence>
<comment type="function">
    <text evidence="11">Bifunctional enzyme which can phosphorylate or dephosphorylate isocitrate dehydrogenase (IDH) on a specific serine residue. This is a regulatory mechanism which enables bacteria to bypass the Krebs cycle via the glyoxylate shunt in response to the source of carbon. When bacteria are grown on glucose, IDH is fully active and unphosphorylated, but when grown on acetate or ethanol, the activity of IDH declines drastically concomitant with its phosphorylation.</text>
</comment>
<accession>A0A7X0BQX6</accession>
<evidence type="ECO:0000256" key="2">
    <source>
        <dbReference type="ARBA" id="ARBA00022490"/>
    </source>
</evidence>
<evidence type="ECO:0000256" key="5">
    <source>
        <dbReference type="ARBA" id="ARBA00022679"/>
    </source>
</evidence>
<evidence type="ECO:0000256" key="7">
    <source>
        <dbReference type="ARBA" id="ARBA00022777"/>
    </source>
</evidence>
<dbReference type="EC" id="3.1.3.-" evidence="11"/>
<dbReference type="GO" id="GO:0005737">
    <property type="term" value="C:cytoplasm"/>
    <property type="evidence" value="ECO:0007669"/>
    <property type="project" value="UniProtKB-SubCell"/>
</dbReference>
<dbReference type="InterPro" id="IPR010452">
    <property type="entry name" value="Isocitrate_DH_AceK"/>
</dbReference>
<feature type="binding site" evidence="11">
    <location>
        <begin position="318"/>
        <end position="324"/>
    </location>
    <ligand>
        <name>ATP</name>
        <dbReference type="ChEBI" id="CHEBI:30616"/>
    </ligand>
</feature>
<dbReference type="AlphaFoldDB" id="A0A7X0BQX6"/>
<keyword evidence="9 11" id="KW-0067">ATP-binding</keyword>
<feature type="domain" description="Isocitrate dehydrogenase kinase/phosphatase (AceK) kinase" evidence="12">
    <location>
        <begin position="313"/>
        <end position="567"/>
    </location>
</feature>
<dbReference type="GO" id="GO:0006097">
    <property type="term" value="P:glyoxylate cycle"/>
    <property type="evidence" value="ECO:0007669"/>
    <property type="project" value="UniProtKB-UniRule"/>
</dbReference>
<evidence type="ECO:0000256" key="1">
    <source>
        <dbReference type="ARBA" id="ARBA00022435"/>
    </source>
</evidence>
<dbReference type="GO" id="GO:0006006">
    <property type="term" value="P:glucose metabolic process"/>
    <property type="evidence" value="ECO:0007669"/>
    <property type="project" value="InterPro"/>
</dbReference>
<keyword evidence="8 11" id="KW-0378">Hydrolase</keyword>
<keyword evidence="6 11" id="KW-0547">Nucleotide-binding</keyword>
<evidence type="ECO:0000313" key="15">
    <source>
        <dbReference type="Proteomes" id="UP000557193"/>
    </source>
</evidence>
<evidence type="ECO:0000256" key="10">
    <source>
        <dbReference type="ARBA" id="ARBA00022912"/>
    </source>
</evidence>
<dbReference type="GO" id="GO:0004674">
    <property type="term" value="F:protein serine/threonine kinase activity"/>
    <property type="evidence" value="ECO:0007669"/>
    <property type="project" value="UniProtKB-KW"/>
</dbReference>
<dbReference type="RefSeq" id="WP_184681681.1">
    <property type="nucleotide sequence ID" value="NZ_JACHLL010000002.1"/>
</dbReference>
<keyword evidence="10 11" id="KW-0904">Protein phosphatase</keyword>
<sequence>MVQQQAAAAIAQAILDGFDDYREHFRQITNGGRRRFEQAQWQEIQQASAERINLYEEKVSEVIETLQQRFINGDLQDIERWPLIKFAYIGLIDSRFDDELAETWYNSIFCGLFNHDQISDGCMFIHTTRPALRLNERAPQVRSYHPRGDLERAMAEIFDDYKFEVPYENRERDEKHLLTQLRQNLPDWVCKDPELCIELFSSRLYRNKGAYLVGRIFTRDEQWPLVLPFLHREGQGISVDALITDESEVSIIFSFTRSYFMVRVGYPAEFIGFLRKILPGKHIAELYTSIGFYKHGKSEFYRALISHLANCDDRFIMAPGVRGMVMSVFTLPGFNTVFKIIKDRFSPSKNVDRATVVEKYRLVKSVDRVGRMADTQEFSDFRFPLSKFDPECLAELLEVAPSTVQVQGDMVLVRHCWTERRMTPLNIYLEQANEAQVRDALDDYGLAIKQLAAANIFPGDMLLKNFGVTRHGRVVFYDYDEISYLTEVNFRRIPPPRYPEDEMSSEPWYSVGPNDVFPEEFPTFLFADIKHRKLFNQLHGDLYKAAYWQGLQEQIREGKVIDVFPYRRQRSPAELME</sequence>
<dbReference type="GO" id="GO:0004721">
    <property type="term" value="F:phosphoprotein phosphatase activity"/>
    <property type="evidence" value="ECO:0007669"/>
    <property type="project" value="UniProtKB-KW"/>
</dbReference>
<dbReference type="NCBIfam" id="NF002804">
    <property type="entry name" value="PRK02946.1"/>
    <property type="match status" value="1"/>
</dbReference>
<dbReference type="HAMAP" id="MF_00747">
    <property type="entry name" value="AceK"/>
    <property type="match status" value="1"/>
</dbReference>
<comment type="catalytic activity">
    <reaction evidence="11">
        <text>L-seryl-[isocitrate dehydrogenase] + ATP = O-phospho-L-seryl-[isocitrate dehydrogenase] + ADP + H(+)</text>
        <dbReference type="Rhea" id="RHEA:43540"/>
        <dbReference type="Rhea" id="RHEA-COMP:10605"/>
        <dbReference type="Rhea" id="RHEA-COMP:10606"/>
        <dbReference type="ChEBI" id="CHEBI:15378"/>
        <dbReference type="ChEBI" id="CHEBI:29999"/>
        <dbReference type="ChEBI" id="CHEBI:30616"/>
        <dbReference type="ChEBI" id="CHEBI:83421"/>
        <dbReference type="ChEBI" id="CHEBI:456216"/>
        <dbReference type="EC" id="2.7.11.5"/>
    </reaction>
</comment>
<feature type="binding site" evidence="11">
    <location>
        <position position="339"/>
    </location>
    <ligand>
        <name>ATP</name>
        <dbReference type="ChEBI" id="CHEBI:30616"/>
    </ligand>
</feature>
<reference evidence="14 15" key="1">
    <citation type="submission" date="2020-08" db="EMBL/GenBank/DDBJ databases">
        <title>Functional genomics of gut bacteria from endangered species of beetles.</title>
        <authorList>
            <person name="Carlos-Shanley C."/>
        </authorList>
    </citation>
    <scope>NUCLEOTIDE SEQUENCE [LARGE SCALE GENOMIC DNA]</scope>
    <source>
        <strain evidence="14 15">S00202</strain>
    </source>
</reference>
<gene>
    <name evidence="11" type="primary">aceK</name>
    <name evidence="14" type="ORF">HNP49_001297</name>
</gene>
<evidence type="ECO:0000256" key="8">
    <source>
        <dbReference type="ARBA" id="ARBA00022801"/>
    </source>
</evidence>
<evidence type="ECO:0000256" key="3">
    <source>
        <dbReference type="ARBA" id="ARBA00022527"/>
    </source>
</evidence>
<evidence type="ECO:0000256" key="11">
    <source>
        <dbReference type="HAMAP-Rule" id="MF_00747"/>
    </source>
</evidence>
<dbReference type="EMBL" id="JACHLL010000002">
    <property type="protein sequence ID" value="MBB6341140.1"/>
    <property type="molecule type" value="Genomic_DNA"/>
</dbReference>
<keyword evidence="2 11" id="KW-0963">Cytoplasm</keyword>
<dbReference type="EC" id="2.7.11.5" evidence="11"/>
<keyword evidence="4 11" id="KW-0816">Tricarboxylic acid cycle</keyword>
<dbReference type="InterPro" id="IPR046854">
    <property type="entry name" value="AceK_regulatory"/>
</dbReference>
<keyword evidence="5 11" id="KW-0808">Transferase</keyword>
<evidence type="ECO:0000259" key="13">
    <source>
        <dbReference type="Pfam" id="PF20423"/>
    </source>
</evidence>
<proteinExistence type="inferred from homology"/>
<dbReference type="GO" id="GO:0008772">
    <property type="term" value="F:[isocitrate dehydrogenase (NADP+)] kinase activity"/>
    <property type="evidence" value="ECO:0007669"/>
    <property type="project" value="UniProtKB-UniRule"/>
</dbReference>
<dbReference type="Pfam" id="PF06315">
    <property type="entry name" value="AceK_kinase"/>
    <property type="match status" value="1"/>
</dbReference>
<keyword evidence="15" id="KW-1185">Reference proteome</keyword>
<dbReference type="GO" id="GO:0005524">
    <property type="term" value="F:ATP binding"/>
    <property type="evidence" value="ECO:0007669"/>
    <property type="project" value="UniProtKB-UniRule"/>
</dbReference>
<dbReference type="GO" id="GO:0016208">
    <property type="term" value="F:AMP binding"/>
    <property type="evidence" value="ECO:0007669"/>
    <property type="project" value="TreeGrafter"/>
</dbReference>
<evidence type="ECO:0000259" key="12">
    <source>
        <dbReference type="Pfam" id="PF06315"/>
    </source>
</evidence>
<dbReference type="PANTHER" id="PTHR39559">
    <property type="match status" value="1"/>
</dbReference>
<keyword evidence="1 11" id="KW-0329">Glyoxylate bypass</keyword>
<evidence type="ECO:0000313" key="14">
    <source>
        <dbReference type="EMBL" id="MBB6341140.1"/>
    </source>
</evidence>
<dbReference type="PIRSF" id="PIRSF000719">
    <property type="entry name" value="AceK"/>
    <property type="match status" value="1"/>
</dbReference>
<dbReference type="PANTHER" id="PTHR39559:SF1">
    <property type="entry name" value="ISOCITRATE DEHYDROGENASE KINASE_PHOSPHATASE"/>
    <property type="match status" value="1"/>
</dbReference>
<dbReference type="Proteomes" id="UP000557193">
    <property type="component" value="Unassembled WGS sequence"/>
</dbReference>
<dbReference type="InterPro" id="IPR046855">
    <property type="entry name" value="AceK_kinase"/>
</dbReference>
<comment type="caution">
    <text evidence="14">The sequence shown here is derived from an EMBL/GenBank/DDBJ whole genome shotgun (WGS) entry which is preliminary data.</text>
</comment>
<comment type="similarity">
    <text evidence="11">Belongs to the AceK family.</text>
</comment>
<evidence type="ECO:0000256" key="6">
    <source>
        <dbReference type="ARBA" id="ARBA00022741"/>
    </source>
</evidence>
<dbReference type="GO" id="GO:0006099">
    <property type="term" value="P:tricarboxylic acid cycle"/>
    <property type="evidence" value="ECO:0007669"/>
    <property type="project" value="UniProtKB-UniRule"/>
</dbReference>